<proteinExistence type="predicted"/>
<evidence type="ECO:0000313" key="2">
    <source>
        <dbReference type="EMBL" id="CAD6342609.1"/>
    </source>
</evidence>
<dbReference type="Proteomes" id="UP000604825">
    <property type="component" value="Unassembled WGS sequence"/>
</dbReference>
<name>A0A811SII3_9POAL</name>
<accession>A0A811SII3</accession>
<evidence type="ECO:0000313" key="3">
    <source>
        <dbReference type="Proteomes" id="UP000604825"/>
    </source>
</evidence>
<feature type="region of interest" description="Disordered" evidence="1">
    <location>
        <begin position="83"/>
        <end position="149"/>
    </location>
</feature>
<keyword evidence="3" id="KW-1185">Reference proteome</keyword>
<organism evidence="2 3">
    <name type="scientific">Miscanthus lutarioriparius</name>
    <dbReference type="NCBI Taxonomy" id="422564"/>
    <lineage>
        <taxon>Eukaryota</taxon>
        <taxon>Viridiplantae</taxon>
        <taxon>Streptophyta</taxon>
        <taxon>Embryophyta</taxon>
        <taxon>Tracheophyta</taxon>
        <taxon>Spermatophyta</taxon>
        <taxon>Magnoliopsida</taxon>
        <taxon>Liliopsida</taxon>
        <taxon>Poales</taxon>
        <taxon>Poaceae</taxon>
        <taxon>PACMAD clade</taxon>
        <taxon>Panicoideae</taxon>
        <taxon>Andropogonodae</taxon>
        <taxon>Andropogoneae</taxon>
        <taxon>Saccharinae</taxon>
        <taxon>Miscanthus</taxon>
    </lineage>
</organism>
<protein>
    <submittedName>
        <fullName evidence="2">Uncharacterized protein</fullName>
    </submittedName>
</protein>
<dbReference type="EMBL" id="CAJGYO010000556">
    <property type="protein sequence ID" value="CAD6342609.1"/>
    <property type="molecule type" value="Genomic_DNA"/>
</dbReference>
<reference evidence="2" key="1">
    <citation type="submission" date="2020-10" db="EMBL/GenBank/DDBJ databases">
        <authorList>
            <person name="Han B."/>
            <person name="Lu T."/>
            <person name="Zhao Q."/>
            <person name="Huang X."/>
            <person name="Zhao Y."/>
        </authorList>
    </citation>
    <scope>NUCLEOTIDE SEQUENCE</scope>
</reference>
<gene>
    <name evidence="2" type="ORF">NCGR_LOCUS66707</name>
</gene>
<sequence>MGVSDGAQAAHARLADAAKEVRPSAMREVKGLEAFWEVGVRPLPACGAVVVREATNMAAASVERGAPIEAAADGAAEVKCRCERSRGASRPFGRSGCGHSQHVGPWSSERTQTRQPPALSEGASRGSDRRGSRGEVLLGALDDSNKRRR</sequence>
<dbReference type="AlphaFoldDB" id="A0A811SII3"/>
<comment type="caution">
    <text evidence="2">The sequence shown here is derived from an EMBL/GenBank/DDBJ whole genome shotgun (WGS) entry which is preliminary data.</text>
</comment>
<evidence type="ECO:0000256" key="1">
    <source>
        <dbReference type="SAM" id="MobiDB-lite"/>
    </source>
</evidence>